<proteinExistence type="predicted"/>
<dbReference type="EMBL" id="CP081078">
    <property type="protein sequence ID" value="UWQ57598.1"/>
    <property type="molecule type" value="Genomic_DNA"/>
</dbReference>
<keyword evidence="2" id="KW-1185">Reference proteome</keyword>
<dbReference type="RefSeq" id="WP_260000995.1">
    <property type="nucleotide sequence ID" value="NZ_CP081078.1"/>
</dbReference>
<reference evidence="1" key="1">
    <citation type="submission" date="2021-08" db="EMBL/GenBank/DDBJ databases">
        <authorList>
            <person name="Nwanade C."/>
            <person name="Wang M."/>
            <person name="Masoudi A."/>
            <person name="Yu Z."/>
            <person name="Liu J."/>
        </authorList>
    </citation>
    <scope>NUCLEOTIDE SEQUENCE</scope>
    <source>
        <strain evidence="1">S141</strain>
    </source>
</reference>
<organism evidence="1 2">
    <name type="scientific">Leisingera caerulea</name>
    <name type="common">Phaeobacter caeruleus</name>
    <dbReference type="NCBI Taxonomy" id="506591"/>
    <lineage>
        <taxon>Bacteria</taxon>
        <taxon>Pseudomonadati</taxon>
        <taxon>Pseudomonadota</taxon>
        <taxon>Alphaproteobacteria</taxon>
        <taxon>Rhodobacterales</taxon>
        <taxon>Roseobacteraceae</taxon>
        <taxon>Leisingera</taxon>
    </lineage>
</organism>
<evidence type="ECO:0000313" key="1">
    <source>
        <dbReference type="EMBL" id="UWQ57598.1"/>
    </source>
</evidence>
<protein>
    <submittedName>
        <fullName evidence="1">Uncharacterized protein</fullName>
    </submittedName>
</protein>
<accession>A0ABY5WTF6</accession>
<gene>
    <name evidence="1" type="ORF">K3722_13895</name>
</gene>
<name>A0ABY5WTF6_LEICA</name>
<evidence type="ECO:0000313" key="2">
    <source>
        <dbReference type="Proteomes" id="UP001058184"/>
    </source>
</evidence>
<sequence length="64" mass="7023">MHIFLGIKRAQAGTDLAIASCGQVNQKAAVAYRDNALSIAQRMKDQQELAIITDPVEQSSFEFI</sequence>
<dbReference type="Proteomes" id="UP001058184">
    <property type="component" value="Chromosome"/>
</dbReference>